<sequence>MPKCTADELDFGRIKRQRISANFAGGALSSDGGLMLLRQVDRKLGLSAAAADAIHDPRHPDLITHPLRDLVAQRLYGLACGYEDLNDHAQLRTDPLMQTAVGRDEELGSSPTLSRLETRVQRRDIVALNRVLVDQFIASHHKAPREVILDVDASDIPLHGNQEQKEFHAYYDHHCYLPLYVFAGDALLACVLRRSRIDGAKHAAAVIKLLVSYLRRYWPGTRFIVRGDSGFCRQRLIRWCERHEVGYVIGLARNARLQARVQRWELQMENAYHRSGQKQRRIREFRYAADSWNRKRRIVTRLEFGTQGNNPRFVVTNLDLPAQALYEDLYCQRGEAENRIKEAQLDLFGTRTSCHRFLANWLRLLFSALAYTLMQTLKRLALQGTALARASTATIRARLLKIGVGVIRNTRRIRLLYASHHPLRDVFAHAVRALSP</sequence>
<dbReference type="InterPro" id="IPR047960">
    <property type="entry name" value="Transpos_IS1380"/>
</dbReference>
<feature type="domain" description="Transposase DDE" evidence="1">
    <location>
        <begin position="13"/>
        <end position="435"/>
    </location>
</feature>
<accession>A0A5C7WQ27</accession>
<dbReference type="EMBL" id="SSGG01000010">
    <property type="protein sequence ID" value="TXI38755.1"/>
    <property type="molecule type" value="Genomic_DNA"/>
</dbReference>
<reference evidence="2 3" key="1">
    <citation type="submission" date="2018-09" db="EMBL/GenBank/DDBJ databases">
        <title>Metagenome Assembled Genomes from an Advanced Water Purification Facility.</title>
        <authorList>
            <person name="Stamps B.W."/>
            <person name="Spear J.R."/>
        </authorList>
    </citation>
    <scope>NUCLEOTIDE SEQUENCE [LARGE SCALE GENOMIC DNA]</scope>
    <source>
        <strain evidence="2">Bin_42_2</strain>
    </source>
</reference>
<comment type="caution">
    <text evidence="2">The sequence shown here is derived from an EMBL/GenBank/DDBJ whole genome shotgun (WGS) entry which is preliminary data.</text>
</comment>
<evidence type="ECO:0000259" key="1">
    <source>
        <dbReference type="Pfam" id="PF13701"/>
    </source>
</evidence>
<dbReference type="AlphaFoldDB" id="A0A5C7WQ27"/>
<evidence type="ECO:0000313" key="2">
    <source>
        <dbReference type="EMBL" id="TXI38755.1"/>
    </source>
</evidence>
<evidence type="ECO:0000313" key="3">
    <source>
        <dbReference type="Proteomes" id="UP000321374"/>
    </source>
</evidence>
<dbReference type="InterPro" id="IPR025668">
    <property type="entry name" value="Tnp_DDE_dom"/>
</dbReference>
<name>A0A5C7WQ27_METME</name>
<protein>
    <submittedName>
        <fullName evidence="2">IS1380 family transposase</fullName>
    </submittedName>
</protein>
<dbReference type="NCBIfam" id="NF033539">
    <property type="entry name" value="transpos_IS1380"/>
    <property type="match status" value="1"/>
</dbReference>
<dbReference type="Pfam" id="PF13701">
    <property type="entry name" value="DDE_Tnp_1_4"/>
    <property type="match status" value="1"/>
</dbReference>
<organism evidence="2 3">
    <name type="scientific">Methylophilus methylotrophus</name>
    <name type="common">Bacterium W3A1</name>
    <dbReference type="NCBI Taxonomy" id="17"/>
    <lineage>
        <taxon>Bacteria</taxon>
        <taxon>Pseudomonadati</taxon>
        <taxon>Pseudomonadota</taxon>
        <taxon>Betaproteobacteria</taxon>
        <taxon>Nitrosomonadales</taxon>
        <taxon>Methylophilaceae</taxon>
        <taxon>Methylophilus</taxon>
    </lineage>
</organism>
<dbReference type="Proteomes" id="UP000321374">
    <property type="component" value="Unassembled WGS sequence"/>
</dbReference>
<gene>
    <name evidence="2" type="ORF">E6Q51_00520</name>
</gene>
<proteinExistence type="predicted"/>